<gene>
    <name evidence="1" type="ORF">WMO75_03295</name>
</gene>
<dbReference type="SUPFAM" id="SSF88946">
    <property type="entry name" value="Sigma2 domain of RNA polymerase sigma factors"/>
    <property type="match status" value="1"/>
</dbReference>
<comment type="caution">
    <text evidence="1">The sequence shown here is derived from an EMBL/GenBank/DDBJ whole genome shotgun (WGS) entry which is preliminary data.</text>
</comment>
<dbReference type="EMBL" id="JBBMEI010000006">
    <property type="protein sequence ID" value="MEQ2357379.1"/>
    <property type="molecule type" value="Genomic_DNA"/>
</dbReference>
<organism evidence="1 2">
    <name type="scientific">Blautia intestinihominis</name>
    <dbReference type="NCBI Taxonomy" id="3133152"/>
    <lineage>
        <taxon>Bacteria</taxon>
        <taxon>Bacillati</taxon>
        <taxon>Bacillota</taxon>
        <taxon>Clostridia</taxon>
        <taxon>Lachnospirales</taxon>
        <taxon>Lachnospiraceae</taxon>
        <taxon>Blautia</taxon>
    </lineage>
</organism>
<dbReference type="InterPro" id="IPR013325">
    <property type="entry name" value="RNA_pol_sigma_r2"/>
</dbReference>
<proteinExistence type="predicted"/>
<accession>A0ABV1AGV6</accession>
<protein>
    <submittedName>
        <fullName evidence="1">Sigma-70 family RNA polymerase sigma factor</fullName>
    </submittedName>
</protein>
<keyword evidence="2" id="KW-1185">Reference proteome</keyword>
<evidence type="ECO:0000313" key="2">
    <source>
        <dbReference type="Proteomes" id="UP001446032"/>
    </source>
</evidence>
<dbReference type="Proteomes" id="UP001446032">
    <property type="component" value="Unassembled WGS sequence"/>
</dbReference>
<reference evidence="1 2" key="1">
    <citation type="submission" date="2024-03" db="EMBL/GenBank/DDBJ databases">
        <title>Human intestinal bacterial collection.</title>
        <authorList>
            <person name="Pauvert C."/>
            <person name="Hitch T.C.A."/>
            <person name="Clavel T."/>
        </authorList>
    </citation>
    <scope>NUCLEOTIDE SEQUENCE [LARGE SCALE GENOMIC DNA]</scope>
    <source>
        <strain evidence="1 2">CLA-AA-H95</strain>
    </source>
</reference>
<dbReference type="RefSeq" id="WP_303223198.1">
    <property type="nucleotide sequence ID" value="NZ_JBBMEI010000006.1"/>
</dbReference>
<name>A0ABV1AGV6_9FIRM</name>
<sequence>MKDMVENFTGFYNAFFEFSARSAYRIVKEKNAAMDIAQEVFLYFLKNQETLDFSDEAKLRAKIGWKTRKVCLDYLERSCNKHEMCIINDEDNGADIIDEKNNPEVVILELEDKADRELALEMLRRENPVSYDILIRTQLYGVPPDVVAKEYGVSRNAINNRNLRSKAWMEEKLKKIRRQT</sequence>
<dbReference type="Gene3D" id="1.10.1740.10">
    <property type="match status" value="1"/>
</dbReference>
<evidence type="ECO:0000313" key="1">
    <source>
        <dbReference type="EMBL" id="MEQ2357379.1"/>
    </source>
</evidence>